<evidence type="ECO:0000313" key="7">
    <source>
        <dbReference type="EMBL" id="KRX04084.1"/>
    </source>
</evidence>
<feature type="compositionally biased region" description="Low complexity" evidence="4">
    <location>
        <begin position="899"/>
        <end position="914"/>
    </location>
</feature>
<dbReference type="GO" id="GO:0005221">
    <property type="term" value="F:intracellularly cyclic nucleotide-activated monoatomic cation channel activity"/>
    <property type="evidence" value="ECO:0007669"/>
    <property type="project" value="InterPro"/>
</dbReference>
<evidence type="ECO:0000313" key="8">
    <source>
        <dbReference type="Proteomes" id="UP000054937"/>
    </source>
</evidence>
<protein>
    <submittedName>
        <fullName evidence="7">Cyclic nucleotide-binding protein</fullName>
    </submittedName>
</protein>
<dbReference type="GO" id="GO:0008270">
    <property type="term" value="F:zinc ion binding"/>
    <property type="evidence" value="ECO:0007669"/>
    <property type="project" value="UniProtKB-KW"/>
</dbReference>
<evidence type="ECO:0000256" key="4">
    <source>
        <dbReference type="SAM" id="MobiDB-lite"/>
    </source>
</evidence>
<dbReference type="PANTHER" id="PTHR45638">
    <property type="entry name" value="CYCLIC NUCLEOTIDE-GATED CATION CHANNEL SUBUNIT A"/>
    <property type="match status" value="1"/>
</dbReference>
<dbReference type="InterPro" id="IPR013087">
    <property type="entry name" value="Znf_C2H2_type"/>
</dbReference>
<dbReference type="InterPro" id="IPR018490">
    <property type="entry name" value="cNMP-bd_dom_sf"/>
</dbReference>
<dbReference type="Proteomes" id="UP000054937">
    <property type="component" value="Unassembled WGS sequence"/>
</dbReference>
<sequence>MMISSGIVYAYSINEIGNILKDRRKMKKQYIQDSLALKHYFSQEQVSQDLQRRIYNYLLFIHNNNNEMQRVLQQQALKKLPENLQLKLKQEIVSKHMKNLPLLTERYSQNLLNLLISKTEEKRFFKGDIIYQQKQHENLDLYYIVQGQVSLYFNRANLYSKENAVSKKTQGDYFGEFSFFSGLPREGTRENKIVLINLHYLIKNKKNIQNRSLIQTSQINYSLNNLDEYPSVSSFTSCDFSDLEDYFDENESDSFYTSYQSSLNSKMTESIKQPKIQEQQSFQYPNLNQKQDQNNSFRYSSQNIENNKKQNTDTFSSLSQEESQVSKTPTKPRNQTILKTISQKSNSKSSNSNEKSLKQVITHQKVKKINQFVDNYIEENQENKKLLNLKKQLTKITDIQDSSYTRSVSQISKDRFLVQERLQDNKLKQLNKQKSLISHDYKNAQQLCSNQQQQNSQISFQDFLLNMNYKKPEKNFNSLQSNEFFEELQPKNKQKKTFKKFKTLGQSPKRKRNSKPEKSDKKKELKRMKTFQHKNNATNNNFNINSNLYHNIQEKKQQQQQSLIYNKDFKNQVKSIENTIRDKWGKQDFFVVFLNKENKQEKEKNNISSAKSQQLQQSPLSKLSSPAKIKNQAKFHNLPENNELNLNDQKNQDEFFSLRRKSRQQTSNFTANSIGTTVTNNKLTLQLNPLTNRFELIPQETDLFTQIGGENMENMQNLQTTHPQILKGLSYEDRISKFQEEAHKYFVSNVILSNQVQELIQENEDLLQKKIRLEQQQEALPQYDEKKKRIRRPAHEIKRRYRCPIQECQKSYGGEGSLSQHIKFKHNDYYQTISANLSQILTTFREDDGSNYQDQEDSNTKNNLTSNYQEEPASNLNQSQQMNNFNTQNQTCILEKQENQNQSQSQVLSQNQAQKMETENQKQQSNQVSSKNLTQIENPNQVAPQIKNEIIEKDQNLDQNLNNSISNDTREQNESLNSNQENQNSQKIKQDKINIQKQQNITDEIESNQDKQHNNDR</sequence>
<organism evidence="7 8">
    <name type="scientific">Pseudocohnilembus persalinus</name>
    <name type="common">Ciliate</name>
    <dbReference type="NCBI Taxonomy" id="266149"/>
    <lineage>
        <taxon>Eukaryota</taxon>
        <taxon>Sar</taxon>
        <taxon>Alveolata</taxon>
        <taxon>Ciliophora</taxon>
        <taxon>Intramacronucleata</taxon>
        <taxon>Oligohymenophorea</taxon>
        <taxon>Scuticociliatia</taxon>
        <taxon>Philasterida</taxon>
        <taxon>Pseudocohnilembidae</taxon>
        <taxon>Pseudocohnilembus</taxon>
    </lineage>
</organism>
<feature type="region of interest" description="Disordered" evidence="4">
    <location>
        <begin position="848"/>
        <end position="875"/>
    </location>
</feature>
<feature type="compositionally biased region" description="Basic and acidic residues" evidence="4">
    <location>
        <begin position="514"/>
        <end position="523"/>
    </location>
</feature>
<feature type="coiled-coil region" evidence="3">
    <location>
        <begin position="749"/>
        <end position="776"/>
    </location>
</feature>
<dbReference type="PANTHER" id="PTHR45638:SF11">
    <property type="entry name" value="CYCLIC NUCLEOTIDE-GATED CATION CHANNEL SUBUNIT A"/>
    <property type="match status" value="1"/>
</dbReference>
<feature type="domain" description="C2H2-type" evidence="6">
    <location>
        <begin position="801"/>
        <end position="831"/>
    </location>
</feature>
<feature type="compositionally biased region" description="Polar residues" evidence="4">
    <location>
        <begin position="860"/>
        <end position="875"/>
    </location>
</feature>
<feature type="region of interest" description="Disordered" evidence="4">
    <location>
        <begin position="960"/>
        <end position="1017"/>
    </location>
</feature>
<feature type="region of interest" description="Disordered" evidence="4">
    <location>
        <begin position="897"/>
        <end position="938"/>
    </location>
</feature>
<evidence type="ECO:0000256" key="3">
    <source>
        <dbReference type="SAM" id="Coils"/>
    </source>
</evidence>
<dbReference type="PROSITE" id="PS50042">
    <property type="entry name" value="CNMP_BINDING_3"/>
    <property type="match status" value="1"/>
</dbReference>
<proteinExistence type="predicted"/>
<name>A0A0V0QPK7_PSEPJ</name>
<accession>A0A0V0QPK7</accession>
<dbReference type="SUPFAM" id="SSF51206">
    <property type="entry name" value="cAMP-binding domain-like"/>
    <property type="match status" value="1"/>
</dbReference>
<dbReference type="PROSITE" id="PS50157">
    <property type="entry name" value="ZINC_FINGER_C2H2_2"/>
    <property type="match status" value="1"/>
</dbReference>
<gene>
    <name evidence="7" type="ORF">PPERSA_08299</name>
</gene>
<dbReference type="GO" id="GO:0044877">
    <property type="term" value="F:protein-containing complex binding"/>
    <property type="evidence" value="ECO:0007669"/>
    <property type="project" value="TreeGrafter"/>
</dbReference>
<dbReference type="OrthoDB" id="21530at2759"/>
<keyword evidence="3" id="KW-0175">Coiled coil</keyword>
<feature type="compositionally biased region" description="Polar residues" evidence="4">
    <location>
        <begin position="312"/>
        <end position="341"/>
    </location>
</feature>
<keyword evidence="2" id="KW-0862">Zinc</keyword>
<dbReference type="Pfam" id="PF00027">
    <property type="entry name" value="cNMP_binding"/>
    <property type="match status" value="1"/>
</dbReference>
<dbReference type="AlphaFoldDB" id="A0A0V0QPK7"/>
<feature type="domain" description="Cyclic nucleotide-binding" evidence="5">
    <location>
        <begin position="103"/>
        <end position="188"/>
    </location>
</feature>
<feature type="compositionally biased region" description="Low complexity" evidence="4">
    <location>
        <begin position="974"/>
        <end position="987"/>
    </location>
</feature>
<feature type="compositionally biased region" description="Low complexity" evidence="4">
    <location>
        <begin position="342"/>
        <end position="354"/>
    </location>
</feature>
<dbReference type="InParanoid" id="A0A0V0QPK7"/>
<keyword evidence="8" id="KW-1185">Reference proteome</keyword>
<dbReference type="CDD" id="cd00038">
    <property type="entry name" value="CAP_ED"/>
    <property type="match status" value="1"/>
</dbReference>
<feature type="compositionally biased region" description="Low complexity" evidence="4">
    <location>
        <begin position="606"/>
        <end position="626"/>
    </location>
</feature>
<dbReference type="EMBL" id="LDAU01000121">
    <property type="protein sequence ID" value="KRX04084.1"/>
    <property type="molecule type" value="Genomic_DNA"/>
</dbReference>
<feature type="compositionally biased region" description="Basic and acidic residues" evidence="4">
    <location>
        <begin position="1008"/>
        <end position="1017"/>
    </location>
</feature>
<evidence type="ECO:0000256" key="1">
    <source>
        <dbReference type="ARBA" id="ARBA00023286"/>
    </source>
</evidence>
<keyword evidence="1" id="KW-0813">Transport</keyword>
<dbReference type="InterPro" id="IPR000595">
    <property type="entry name" value="cNMP-bd_dom"/>
</dbReference>
<keyword evidence="2" id="KW-0479">Metal-binding</keyword>
<feature type="compositionally biased region" description="Basic residues" evidence="4">
    <location>
        <begin position="492"/>
        <end position="513"/>
    </location>
</feature>
<dbReference type="PROSITE" id="PS00028">
    <property type="entry name" value="ZINC_FINGER_C2H2_1"/>
    <property type="match status" value="1"/>
</dbReference>
<evidence type="ECO:0000256" key="2">
    <source>
        <dbReference type="PROSITE-ProRule" id="PRU00042"/>
    </source>
</evidence>
<keyword evidence="2" id="KW-0863">Zinc-finger</keyword>
<comment type="caution">
    <text evidence="7">The sequence shown here is derived from an EMBL/GenBank/DDBJ whole genome shotgun (WGS) entry which is preliminary data.</text>
</comment>
<feature type="region of interest" description="Disordered" evidence="4">
    <location>
        <begin position="487"/>
        <end position="525"/>
    </location>
</feature>
<feature type="region of interest" description="Disordered" evidence="4">
    <location>
        <begin position="600"/>
        <end position="626"/>
    </location>
</feature>
<keyword evidence="1" id="KW-1071">Ligand-gated ion channel</keyword>
<keyword evidence="1" id="KW-0406">Ion transport</keyword>
<feature type="compositionally biased region" description="Low complexity" evidence="4">
    <location>
        <begin position="921"/>
        <end position="932"/>
    </location>
</feature>
<evidence type="ECO:0000259" key="6">
    <source>
        <dbReference type="PROSITE" id="PS50157"/>
    </source>
</evidence>
<keyword evidence="1" id="KW-0407">Ion channel</keyword>
<reference evidence="7 8" key="1">
    <citation type="journal article" date="2015" name="Sci. Rep.">
        <title>Genome of the facultative scuticociliatosis pathogen Pseudocohnilembus persalinus provides insight into its virulence through horizontal gene transfer.</title>
        <authorList>
            <person name="Xiong J."/>
            <person name="Wang G."/>
            <person name="Cheng J."/>
            <person name="Tian M."/>
            <person name="Pan X."/>
            <person name="Warren A."/>
            <person name="Jiang C."/>
            <person name="Yuan D."/>
            <person name="Miao W."/>
        </authorList>
    </citation>
    <scope>NUCLEOTIDE SEQUENCE [LARGE SCALE GENOMIC DNA]</scope>
    <source>
        <strain evidence="7">36N120E</strain>
    </source>
</reference>
<evidence type="ECO:0000259" key="5">
    <source>
        <dbReference type="PROSITE" id="PS50042"/>
    </source>
</evidence>
<feature type="region of interest" description="Disordered" evidence="4">
    <location>
        <begin position="306"/>
        <end position="360"/>
    </location>
</feature>
<dbReference type="Gene3D" id="3.30.160.60">
    <property type="entry name" value="Classic Zinc Finger"/>
    <property type="match status" value="1"/>
</dbReference>
<dbReference type="Gene3D" id="2.60.120.10">
    <property type="entry name" value="Jelly Rolls"/>
    <property type="match status" value="1"/>
</dbReference>
<dbReference type="InterPro" id="IPR050866">
    <property type="entry name" value="CNG_cation_channel"/>
</dbReference>
<dbReference type="InterPro" id="IPR014710">
    <property type="entry name" value="RmlC-like_jellyroll"/>
</dbReference>